<keyword evidence="7" id="KW-0961">Cell wall biogenesis/degradation</keyword>
<dbReference type="GO" id="GO:0008963">
    <property type="term" value="F:phospho-N-acetylmuramoyl-pentapeptide-transferase activity"/>
    <property type="evidence" value="ECO:0007669"/>
    <property type="project" value="UniProtKB-UniRule"/>
</dbReference>
<dbReference type="GO" id="GO:0008360">
    <property type="term" value="P:regulation of cell shape"/>
    <property type="evidence" value="ECO:0007669"/>
    <property type="project" value="UniProtKB-KW"/>
</dbReference>
<evidence type="ECO:0000256" key="4">
    <source>
        <dbReference type="ARBA" id="ARBA00022692"/>
    </source>
</evidence>
<evidence type="ECO:0000256" key="5">
    <source>
        <dbReference type="ARBA" id="ARBA00022989"/>
    </source>
</evidence>
<comment type="subcellular location">
    <subcellularLocation>
        <location evidence="7">Cell membrane</location>
        <topology evidence="7">Multi-pass membrane protein</topology>
    </subcellularLocation>
    <subcellularLocation>
        <location evidence="1">Membrane</location>
        <topology evidence="1">Multi-pass membrane protein</topology>
    </subcellularLocation>
</comment>
<dbReference type="PROSITE" id="PS01348">
    <property type="entry name" value="MRAY_2"/>
    <property type="match status" value="1"/>
</dbReference>
<evidence type="ECO:0000256" key="3">
    <source>
        <dbReference type="ARBA" id="ARBA00022679"/>
    </source>
</evidence>
<proteinExistence type="inferred from homology"/>
<evidence type="ECO:0000256" key="2">
    <source>
        <dbReference type="ARBA" id="ARBA00005583"/>
    </source>
</evidence>
<dbReference type="PROSITE" id="PS01347">
    <property type="entry name" value="MRAY_1"/>
    <property type="match status" value="1"/>
</dbReference>
<dbReference type="Pfam" id="PF10555">
    <property type="entry name" value="MraY_sig1"/>
    <property type="match status" value="1"/>
</dbReference>
<feature type="transmembrane region" description="Helical" evidence="7">
    <location>
        <begin position="299"/>
        <end position="319"/>
    </location>
</feature>
<comment type="cofactor">
    <cofactor evidence="7 9">
        <name>Mg(2+)</name>
        <dbReference type="ChEBI" id="CHEBI:18420"/>
    </cofactor>
</comment>
<feature type="transmembrane region" description="Helical" evidence="7">
    <location>
        <begin position="110"/>
        <end position="126"/>
    </location>
</feature>
<dbReference type="InterPro" id="IPR000715">
    <property type="entry name" value="Glycosyl_transferase_4"/>
</dbReference>
<dbReference type="NCBIfam" id="TIGR00445">
    <property type="entry name" value="mraY"/>
    <property type="match status" value="1"/>
</dbReference>
<evidence type="ECO:0000256" key="8">
    <source>
        <dbReference type="NCBIfam" id="TIGR00445"/>
    </source>
</evidence>
<dbReference type="Proteomes" id="UP000460257">
    <property type="component" value="Unassembled WGS sequence"/>
</dbReference>
<feature type="transmembrane region" description="Helical" evidence="7">
    <location>
        <begin position="74"/>
        <end position="98"/>
    </location>
</feature>
<dbReference type="EC" id="2.7.8.13" evidence="7 8"/>
<dbReference type="GO" id="GO:0009252">
    <property type="term" value="P:peptidoglycan biosynthetic process"/>
    <property type="evidence" value="ECO:0007669"/>
    <property type="project" value="UniProtKB-UniRule"/>
</dbReference>
<feature type="transmembrane region" description="Helical" evidence="7">
    <location>
        <begin position="146"/>
        <end position="163"/>
    </location>
</feature>
<dbReference type="CDD" id="cd06852">
    <property type="entry name" value="GT_MraY"/>
    <property type="match status" value="1"/>
</dbReference>
<keyword evidence="6 7" id="KW-0472">Membrane</keyword>
<feature type="transmembrane region" description="Helical" evidence="7">
    <location>
        <begin position="247"/>
        <end position="272"/>
    </location>
</feature>
<keyword evidence="7 9" id="KW-0479">Metal-binding</keyword>
<dbReference type="HAMAP" id="MF_00038">
    <property type="entry name" value="MraY"/>
    <property type="match status" value="1"/>
</dbReference>
<accession>A0A6N7IWV6</accession>
<evidence type="ECO:0000256" key="6">
    <source>
        <dbReference type="ARBA" id="ARBA00023136"/>
    </source>
</evidence>
<evidence type="ECO:0000313" key="11">
    <source>
        <dbReference type="Proteomes" id="UP000460257"/>
    </source>
</evidence>
<keyword evidence="11" id="KW-1185">Reference proteome</keyword>
<evidence type="ECO:0000313" key="10">
    <source>
        <dbReference type="EMBL" id="MQN00794.1"/>
    </source>
</evidence>
<protein>
    <recommendedName>
        <fullName evidence="7 8">Phospho-N-acetylmuramoyl-pentapeptide-transferase</fullName>
        <ecNumber evidence="7 8">2.7.8.13</ecNumber>
    </recommendedName>
    <alternativeName>
        <fullName evidence="7">UDP-MurNAc-pentapeptide phosphotransferase</fullName>
    </alternativeName>
</protein>
<keyword evidence="3 7" id="KW-0808">Transferase</keyword>
<feature type="transmembrane region" description="Helical" evidence="7">
    <location>
        <begin position="6"/>
        <end position="26"/>
    </location>
</feature>
<feature type="binding site" evidence="9">
    <location>
        <position position="226"/>
    </location>
    <ligand>
        <name>Mg(2+)</name>
        <dbReference type="ChEBI" id="CHEBI:18420"/>
    </ligand>
</feature>
<comment type="similarity">
    <text evidence="2 7">Belongs to the glycosyltransferase 4 family. MraY subfamily.</text>
</comment>
<sequence>MLQIVVPLIAAFAVSVLLGPVVIPWLKKLHASQTERDYLKTHVAKNGTPTMGGIMILAGLLVGTLIGAAKYPKVLPILVLAIGFGIIGFLDDFLKVALHRTDGLFPWQKMLLQIIVTTIFAVWLIKFTDVDLAIMIPFTSQNLVNIPEWLAIVILYFAVLGTVNGTNFTDGLDGLASSVTIVVAVFFMIASLLLDGDIEPVCAAMAGALCGFLVYNHYPAKVFMGDTGSLALGGFVAGAAYLLHMPIFILIAGFIYLIEVVSVILQVGVFKLTHGKKRLFKMAPIHHHFEKSGYSEKQIVIAFTLVTVGCCAVALLGLIL</sequence>
<feature type="transmembrane region" description="Helical" evidence="7">
    <location>
        <begin position="175"/>
        <end position="192"/>
    </location>
</feature>
<comment type="pathway">
    <text evidence="7">Cell wall biogenesis; peptidoglycan biosynthesis.</text>
</comment>
<keyword evidence="7" id="KW-0573">Peptidoglycan synthesis</keyword>
<dbReference type="GO" id="GO:0046872">
    <property type="term" value="F:metal ion binding"/>
    <property type="evidence" value="ECO:0007669"/>
    <property type="project" value="UniProtKB-KW"/>
</dbReference>
<comment type="catalytic activity">
    <reaction evidence="7">
        <text>UDP-N-acetyl-alpha-D-muramoyl-L-alanyl-gamma-D-glutamyl-meso-2,6-diaminopimeloyl-D-alanyl-D-alanine + di-trans,octa-cis-undecaprenyl phosphate = di-trans,octa-cis-undecaprenyl diphospho-N-acetyl-alpha-D-muramoyl-L-alanyl-D-glutamyl-meso-2,6-diaminopimeloyl-D-alanyl-D-alanine + UMP</text>
        <dbReference type="Rhea" id="RHEA:28386"/>
        <dbReference type="ChEBI" id="CHEBI:57865"/>
        <dbReference type="ChEBI" id="CHEBI:60392"/>
        <dbReference type="ChEBI" id="CHEBI:61386"/>
        <dbReference type="ChEBI" id="CHEBI:61387"/>
        <dbReference type="EC" id="2.7.8.13"/>
    </reaction>
</comment>
<keyword evidence="7" id="KW-0131">Cell cycle</keyword>
<feature type="transmembrane region" description="Helical" evidence="7">
    <location>
        <begin position="222"/>
        <end position="241"/>
    </location>
</feature>
<keyword evidence="7 9" id="KW-0460">Magnesium</keyword>
<evidence type="ECO:0000256" key="9">
    <source>
        <dbReference type="PIRSR" id="PIRSR600715-1"/>
    </source>
</evidence>
<dbReference type="PANTHER" id="PTHR22926:SF5">
    <property type="entry name" value="PHOSPHO-N-ACETYLMURAMOYL-PENTAPEPTIDE-TRANSFERASE HOMOLOG"/>
    <property type="match status" value="1"/>
</dbReference>
<keyword evidence="5 7" id="KW-1133">Transmembrane helix</keyword>
<dbReference type="GO" id="GO:0005886">
    <property type="term" value="C:plasma membrane"/>
    <property type="evidence" value="ECO:0007669"/>
    <property type="project" value="UniProtKB-SubCell"/>
</dbReference>
<dbReference type="EMBL" id="VOGC01000002">
    <property type="protein sequence ID" value="MQN00794.1"/>
    <property type="molecule type" value="Genomic_DNA"/>
</dbReference>
<comment type="caution">
    <text evidence="10">The sequence shown here is derived from an EMBL/GenBank/DDBJ whole genome shotgun (WGS) entry which is preliminary data.</text>
</comment>
<dbReference type="InterPro" id="IPR003524">
    <property type="entry name" value="PNAcMuramoyl-5peptid_Trfase"/>
</dbReference>
<name>A0A6N7IWV6_9FIRM</name>
<dbReference type="GO" id="GO:0051301">
    <property type="term" value="P:cell division"/>
    <property type="evidence" value="ECO:0007669"/>
    <property type="project" value="UniProtKB-KW"/>
</dbReference>
<feature type="transmembrane region" description="Helical" evidence="7">
    <location>
        <begin position="47"/>
        <end position="68"/>
    </location>
</feature>
<dbReference type="InterPro" id="IPR018480">
    <property type="entry name" value="PNAcMuramoyl-5peptid_Trfase_CS"/>
</dbReference>
<dbReference type="AlphaFoldDB" id="A0A6N7IWV6"/>
<feature type="binding site" evidence="9">
    <location>
        <position position="167"/>
    </location>
    <ligand>
        <name>Mg(2+)</name>
        <dbReference type="ChEBI" id="CHEBI:18420"/>
    </ligand>
</feature>
<dbReference type="PANTHER" id="PTHR22926">
    <property type="entry name" value="PHOSPHO-N-ACETYLMURAMOYL-PENTAPEPTIDE-TRANSFERASE"/>
    <property type="match status" value="1"/>
</dbReference>
<reference evidence="10" key="1">
    <citation type="journal article" date="2020" name="Appl. Environ. Microbiol.">
        <title>Medium-Chain Fatty Acid Synthesis by 'Candidatus Weimeria bifida' gen. nov., sp. nov., and 'Candidatus Pseudoramibacter fermentans' sp. nov.</title>
        <authorList>
            <person name="Scarborough M.J."/>
            <person name="Myers K.S."/>
            <person name="Donohue T.J."/>
            <person name="Noguera D.R."/>
        </authorList>
    </citation>
    <scope>NUCLEOTIDE SEQUENCE</scope>
    <source>
        <strain evidence="10">LCO1.1</strain>
    </source>
</reference>
<gene>
    <name evidence="7" type="primary">mraY</name>
    <name evidence="10" type="ORF">FRC54_02210</name>
</gene>
<organism evidence="10 11">
    <name type="scientific">Candidatus Weimeria bifida</name>
    <dbReference type="NCBI Taxonomy" id="2599074"/>
    <lineage>
        <taxon>Bacteria</taxon>
        <taxon>Bacillati</taxon>
        <taxon>Bacillota</taxon>
        <taxon>Clostridia</taxon>
        <taxon>Lachnospirales</taxon>
        <taxon>Lachnospiraceae</taxon>
        <taxon>Candidatus Weimeria</taxon>
    </lineage>
</organism>
<evidence type="ECO:0000256" key="7">
    <source>
        <dbReference type="HAMAP-Rule" id="MF_00038"/>
    </source>
</evidence>
<feature type="transmembrane region" description="Helical" evidence="7">
    <location>
        <begin position="198"/>
        <end position="215"/>
    </location>
</feature>
<keyword evidence="7" id="KW-0133">Cell shape</keyword>
<dbReference type="Pfam" id="PF00953">
    <property type="entry name" value="Glycos_transf_4"/>
    <property type="match status" value="1"/>
</dbReference>
<keyword evidence="7" id="KW-1003">Cell membrane</keyword>
<comment type="function">
    <text evidence="7">Catalyzes the initial step of the lipid cycle reactions in the biosynthesis of the cell wall peptidoglycan: transfers peptidoglycan precursor phospho-MurNAc-pentapeptide from UDP-MurNAc-pentapeptide onto the lipid carrier undecaprenyl phosphate, yielding undecaprenyl-pyrophosphoryl-MurNAc-pentapeptide, known as lipid I.</text>
</comment>
<dbReference type="UniPathway" id="UPA00219"/>
<dbReference type="GO" id="GO:0071555">
    <property type="term" value="P:cell wall organization"/>
    <property type="evidence" value="ECO:0007669"/>
    <property type="project" value="UniProtKB-KW"/>
</dbReference>
<keyword evidence="4 7" id="KW-0812">Transmembrane</keyword>
<keyword evidence="7" id="KW-0132">Cell division</keyword>
<evidence type="ECO:0000256" key="1">
    <source>
        <dbReference type="ARBA" id="ARBA00004141"/>
    </source>
</evidence>